<protein>
    <recommendedName>
        <fullName evidence="5">MYND-type domain-containing protein</fullName>
    </recommendedName>
</protein>
<evidence type="ECO:0000256" key="2">
    <source>
        <dbReference type="ARBA" id="ARBA00022771"/>
    </source>
</evidence>
<feature type="domain" description="MYND-type" evidence="5">
    <location>
        <begin position="288"/>
        <end position="335"/>
    </location>
</feature>
<reference evidence="6" key="1">
    <citation type="submission" date="2023-03" db="EMBL/GenBank/DDBJ databases">
        <title>Massive genome expansion in bonnet fungi (Mycena s.s.) driven by repeated elements and novel gene families across ecological guilds.</title>
        <authorList>
            <consortium name="Lawrence Berkeley National Laboratory"/>
            <person name="Harder C.B."/>
            <person name="Miyauchi S."/>
            <person name="Viragh M."/>
            <person name="Kuo A."/>
            <person name="Thoen E."/>
            <person name="Andreopoulos B."/>
            <person name="Lu D."/>
            <person name="Skrede I."/>
            <person name="Drula E."/>
            <person name="Henrissat B."/>
            <person name="Morin E."/>
            <person name="Kohler A."/>
            <person name="Barry K."/>
            <person name="LaButti K."/>
            <person name="Morin E."/>
            <person name="Salamov A."/>
            <person name="Lipzen A."/>
            <person name="Mereny Z."/>
            <person name="Hegedus B."/>
            <person name="Baldrian P."/>
            <person name="Stursova M."/>
            <person name="Weitz H."/>
            <person name="Taylor A."/>
            <person name="Grigoriev I.V."/>
            <person name="Nagy L.G."/>
            <person name="Martin F."/>
            <person name="Kauserud H."/>
        </authorList>
    </citation>
    <scope>NUCLEOTIDE SEQUENCE</scope>
    <source>
        <strain evidence="6">9284</strain>
    </source>
</reference>
<dbReference type="Pfam" id="PF01753">
    <property type="entry name" value="zf-MYND"/>
    <property type="match status" value="1"/>
</dbReference>
<dbReference type="InterPro" id="IPR002893">
    <property type="entry name" value="Znf_MYND"/>
</dbReference>
<comment type="caution">
    <text evidence="6">The sequence shown here is derived from an EMBL/GenBank/DDBJ whole genome shotgun (WGS) entry which is preliminary data.</text>
</comment>
<evidence type="ECO:0000259" key="5">
    <source>
        <dbReference type="PROSITE" id="PS50865"/>
    </source>
</evidence>
<keyword evidence="7" id="KW-1185">Reference proteome</keyword>
<proteinExistence type="predicted"/>
<evidence type="ECO:0000256" key="4">
    <source>
        <dbReference type="PROSITE-ProRule" id="PRU00134"/>
    </source>
</evidence>
<keyword evidence="1" id="KW-0479">Metal-binding</keyword>
<keyword evidence="3" id="KW-0862">Zinc</keyword>
<dbReference type="AlphaFoldDB" id="A0AAD7BXW0"/>
<keyword evidence="2 4" id="KW-0863">Zinc-finger</keyword>
<organism evidence="6 7">
    <name type="scientific">Roridomyces roridus</name>
    <dbReference type="NCBI Taxonomy" id="1738132"/>
    <lineage>
        <taxon>Eukaryota</taxon>
        <taxon>Fungi</taxon>
        <taxon>Dikarya</taxon>
        <taxon>Basidiomycota</taxon>
        <taxon>Agaricomycotina</taxon>
        <taxon>Agaricomycetes</taxon>
        <taxon>Agaricomycetidae</taxon>
        <taxon>Agaricales</taxon>
        <taxon>Marasmiineae</taxon>
        <taxon>Mycenaceae</taxon>
        <taxon>Roridomyces</taxon>
    </lineage>
</organism>
<dbReference type="GO" id="GO:0008270">
    <property type="term" value="F:zinc ion binding"/>
    <property type="evidence" value="ECO:0007669"/>
    <property type="project" value="UniProtKB-KW"/>
</dbReference>
<dbReference type="PROSITE" id="PS50865">
    <property type="entry name" value="ZF_MYND_2"/>
    <property type="match status" value="1"/>
</dbReference>
<evidence type="ECO:0000256" key="1">
    <source>
        <dbReference type="ARBA" id="ARBA00022723"/>
    </source>
</evidence>
<accession>A0AAD7BXW0</accession>
<evidence type="ECO:0000313" key="6">
    <source>
        <dbReference type="EMBL" id="KAJ7633227.1"/>
    </source>
</evidence>
<name>A0AAD7BXW0_9AGAR</name>
<dbReference type="SUPFAM" id="SSF144232">
    <property type="entry name" value="HIT/MYND zinc finger-like"/>
    <property type="match status" value="1"/>
</dbReference>
<dbReference type="EMBL" id="JARKIF010000008">
    <property type="protein sequence ID" value="KAJ7633227.1"/>
    <property type="molecule type" value="Genomic_DNA"/>
</dbReference>
<dbReference type="Gene3D" id="6.10.140.2220">
    <property type="match status" value="1"/>
</dbReference>
<gene>
    <name evidence="6" type="ORF">FB45DRAFT_1058174</name>
</gene>
<sequence>MSSPMLHAVPPSIQLASSDPRAWDEKWQKYFAFIHAMLPPTLSLEAFHFQTMCATASKHGPKQYDGLLRHTRSVRQALCEIQLEMTRDAAPYFVGQDSLQRRWMSATPERRGDLILAALVYTCCAYDILHQARYYCEKELDVESHRRDSRLFLKLLEEMMVQNPTATAPDTPIYISHPVWDALAAEQQVTGHKELVLTSILADRNMLIGFVLCFTVRSLLDLPLPKINSTGAHKPVKPKSRVSRPMEDVLRGLYGDETAKGITKAARENEKADHIQRKEAHAKGKQVCQTCKEPNETEIRYPRCKQCWDEVGREVTYCSSKCQKVDWKAGHKKECGRLLHLEDLATSAPEQQSVTPQIGPPLPGFKRSGTLIFQVSELNRLSPEYDYIIFLEYERVYVSFQHPSIRAAFRACRDKAMATGDRHAVAMLGHFLCSFHCDDPRLRMIGVKPGSMMGQLLTEFDFPDIMDEVNKIERQMQSDGELRSPIILDAGVSAAEWKAMPSTWVDIGIVPVA</sequence>
<evidence type="ECO:0000256" key="3">
    <source>
        <dbReference type="ARBA" id="ARBA00022833"/>
    </source>
</evidence>
<dbReference type="Proteomes" id="UP001221142">
    <property type="component" value="Unassembled WGS sequence"/>
</dbReference>
<evidence type="ECO:0000313" key="7">
    <source>
        <dbReference type="Proteomes" id="UP001221142"/>
    </source>
</evidence>